<evidence type="ECO:0000313" key="2">
    <source>
        <dbReference type="Proteomes" id="UP001472677"/>
    </source>
</evidence>
<dbReference type="EMBL" id="JBBPBM010000020">
    <property type="protein sequence ID" value="KAK8551393.1"/>
    <property type="molecule type" value="Genomic_DNA"/>
</dbReference>
<protein>
    <submittedName>
        <fullName evidence="1">Uncharacterized protein</fullName>
    </submittedName>
</protein>
<organism evidence="1 2">
    <name type="scientific">Hibiscus sabdariffa</name>
    <name type="common">roselle</name>
    <dbReference type="NCBI Taxonomy" id="183260"/>
    <lineage>
        <taxon>Eukaryota</taxon>
        <taxon>Viridiplantae</taxon>
        <taxon>Streptophyta</taxon>
        <taxon>Embryophyta</taxon>
        <taxon>Tracheophyta</taxon>
        <taxon>Spermatophyta</taxon>
        <taxon>Magnoliopsida</taxon>
        <taxon>eudicotyledons</taxon>
        <taxon>Gunneridae</taxon>
        <taxon>Pentapetalae</taxon>
        <taxon>rosids</taxon>
        <taxon>malvids</taxon>
        <taxon>Malvales</taxon>
        <taxon>Malvaceae</taxon>
        <taxon>Malvoideae</taxon>
        <taxon>Hibiscus</taxon>
    </lineage>
</organism>
<gene>
    <name evidence="1" type="ORF">V6N12_040036</name>
</gene>
<proteinExistence type="predicted"/>
<accession>A0ABR2E4D0</accession>
<sequence>MTKKTIWGEECRPSSALVCRRIPLQRSCPIADNSKFDGDGERSKREVPLHPVVVYISCPFPFPAYNKKLSEGNDAGQRCQINALSTSDKPVRPCFTNSTRQGKQIWTFLSVEKRQLTDGAKPVGAG</sequence>
<keyword evidence="2" id="KW-1185">Reference proteome</keyword>
<reference evidence="1 2" key="1">
    <citation type="journal article" date="2024" name="G3 (Bethesda)">
        <title>Genome assembly of Hibiscus sabdariffa L. provides insights into metabolisms of medicinal natural products.</title>
        <authorList>
            <person name="Kim T."/>
        </authorList>
    </citation>
    <scope>NUCLEOTIDE SEQUENCE [LARGE SCALE GENOMIC DNA]</scope>
    <source>
        <strain evidence="1">TK-2024</strain>
        <tissue evidence="1">Old leaves</tissue>
    </source>
</reference>
<comment type="caution">
    <text evidence="1">The sequence shown here is derived from an EMBL/GenBank/DDBJ whole genome shotgun (WGS) entry which is preliminary data.</text>
</comment>
<dbReference type="Proteomes" id="UP001472677">
    <property type="component" value="Unassembled WGS sequence"/>
</dbReference>
<name>A0ABR2E4D0_9ROSI</name>
<evidence type="ECO:0000313" key="1">
    <source>
        <dbReference type="EMBL" id="KAK8551393.1"/>
    </source>
</evidence>